<feature type="region of interest" description="Disordered" evidence="6">
    <location>
        <begin position="1776"/>
        <end position="1813"/>
    </location>
</feature>
<dbReference type="InterPro" id="IPR003533">
    <property type="entry name" value="Doublecortin_dom"/>
</dbReference>
<feature type="compositionally biased region" description="Polar residues" evidence="6">
    <location>
        <begin position="634"/>
        <end position="670"/>
    </location>
</feature>
<feature type="compositionally biased region" description="Basic and acidic residues" evidence="6">
    <location>
        <begin position="1250"/>
        <end position="1263"/>
    </location>
</feature>
<feature type="region of interest" description="Disordered" evidence="6">
    <location>
        <begin position="2056"/>
        <end position="2089"/>
    </location>
</feature>
<organism evidence="8 9">
    <name type="scientific">Phoxinus phoxinus</name>
    <name type="common">Eurasian minnow</name>
    <dbReference type="NCBI Taxonomy" id="58324"/>
    <lineage>
        <taxon>Eukaryota</taxon>
        <taxon>Metazoa</taxon>
        <taxon>Chordata</taxon>
        <taxon>Craniata</taxon>
        <taxon>Vertebrata</taxon>
        <taxon>Euteleostomi</taxon>
        <taxon>Actinopterygii</taxon>
        <taxon>Neopterygii</taxon>
        <taxon>Teleostei</taxon>
        <taxon>Ostariophysi</taxon>
        <taxon>Cypriniformes</taxon>
        <taxon>Leuciscidae</taxon>
        <taxon>Phoxininae</taxon>
        <taxon>Phoxinus</taxon>
    </lineage>
</organism>
<evidence type="ECO:0000259" key="7">
    <source>
        <dbReference type="PROSITE" id="PS50309"/>
    </source>
</evidence>
<dbReference type="PANTHER" id="PTHR23005:SF4">
    <property type="entry name" value="OXYGEN-REGULATED PROTEIN 1"/>
    <property type="match status" value="1"/>
</dbReference>
<feature type="compositionally biased region" description="Basic and acidic residues" evidence="6">
    <location>
        <begin position="931"/>
        <end position="954"/>
    </location>
</feature>
<keyword evidence="4" id="KW-0677">Repeat</keyword>
<feature type="compositionally biased region" description="Basic and acidic residues" evidence="6">
    <location>
        <begin position="1638"/>
        <end position="1655"/>
    </location>
</feature>
<dbReference type="SMART" id="SM00537">
    <property type="entry name" value="DCX"/>
    <property type="match status" value="2"/>
</dbReference>
<feature type="compositionally biased region" description="Low complexity" evidence="6">
    <location>
        <begin position="523"/>
        <end position="534"/>
    </location>
</feature>
<protein>
    <recommendedName>
        <fullName evidence="7">Doublecortin domain-containing protein</fullName>
    </recommendedName>
</protein>
<evidence type="ECO:0000256" key="6">
    <source>
        <dbReference type="SAM" id="MobiDB-lite"/>
    </source>
</evidence>
<feature type="compositionally biased region" description="Basic and acidic residues" evidence="6">
    <location>
        <begin position="1464"/>
        <end position="1474"/>
    </location>
</feature>
<feature type="compositionally biased region" description="Polar residues" evidence="6">
    <location>
        <begin position="1799"/>
        <end position="1810"/>
    </location>
</feature>
<feature type="compositionally biased region" description="Basic and acidic residues" evidence="6">
    <location>
        <begin position="754"/>
        <end position="774"/>
    </location>
</feature>
<feature type="region of interest" description="Disordered" evidence="6">
    <location>
        <begin position="2004"/>
        <end position="2038"/>
    </location>
</feature>
<evidence type="ECO:0000256" key="2">
    <source>
        <dbReference type="ARBA" id="ARBA00004496"/>
    </source>
</evidence>
<feature type="region of interest" description="Disordered" evidence="6">
    <location>
        <begin position="1461"/>
        <end position="1662"/>
    </location>
</feature>
<feature type="region of interest" description="Disordered" evidence="6">
    <location>
        <begin position="921"/>
        <end position="956"/>
    </location>
</feature>
<feature type="region of interest" description="Disordered" evidence="6">
    <location>
        <begin position="396"/>
        <end position="437"/>
    </location>
</feature>
<feature type="compositionally biased region" description="Basic and acidic residues" evidence="6">
    <location>
        <begin position="1341"/>
        <end position="1359"/>
    </location>
</feature>
<keyword evidence="3" id="KW-0963">Cytoplasm</keyword>
<feature type="region of interest" description="Disordered" evidence="6">
    <location>
        <begin position="451"/>
        <end position="487"/>
    </location>
</feature>
<feature type="compositionally biased region" description="Polar residues" evidence="6">
    <location>
        <begin position="737"/>
        <end position="753"/>
    </location>
</feature>
<comment type="caution">
    <text evidence="8">The sequence shown here is derived from an EMBL/GenBank/DDBJ whole genome shotgun (WGS) entry which is preliminary data.</text>
</comment>
<feature type="region of interest" description="Disordered" evidence="6">
    <location>
        <begin position="816"/>
        <end position="876"/>
    </location>
</feature>
<gene>
    <name evidence="8" type="ORF">R3I93_007255</name>
</gene>
<keyword evidence="5" id="KW-0966">Cell projection</keyword>
<feature type="region of interest" description="Disordered" evidence="6">
    <location>
        <begin position="602"/>
        <end position="674"/>
    </location>
</feature>
<feature type="compositionally biased region" description="Basic and acidic residues" evidence="6">
    <location>
        <begin position="537"/>
        <end position="546"/>
    </location>
</feature>
<feature type="region of interest" description="Disordered" evidence="6">
    <location>
        <begin position="1227"/>
        <end position="1367"/>
    </location>
</feature>
<reference evidence="8 9" key="1">
    <citation type="submission" date="2024-02" db="EMBL/GenBank/DDBJ databases">
        <title>Chromosome-level genome assembly of the Eurasian Minnow (Phoxinus phoxinus).</title>
        <authorList>
            <person name="Oriowo T.O."/>
            <person name="Martin S."/>
            <person name="Stange M."/>
            <person name="Chrysostomakis Y."/>
            <person name="Brown T."/>
            <person name="Winkler S."/>
            <person name="Kukowka S."/>
            <person name="Myers E.W."/>
            <person name="Bohne A."/>
        </authorList>
    </citation>
    <scope>NUCLEOTIDE SEQUENCE [LARGE SCALE GENOMIC DNA]</scope>
    <source>
        <strain evidence="8">ZFMK-TIS-60720</strain>
        <tissue evidence="8">Whole Organism</tissue>
    </source>
</reference>
<dbReference type="SUPFAM" id="SSF89837">
    <property type="entry name" value="Doublecortin (DC)"/>
    <property type="match status" value="2"/>
</dbReference>
<dbReference type="GO" id="GO:0043005">
    <property type="term" value="C:neuron projection"/>
    <property type="evidence" value="ECO:0007669"/>
    <property type="project" value="UniProtKB-ARBA"/>
</dbReference>
<feature type="compositionally biased region" description="Basic and acidic residues" evidence="6">
    <location>
        <begin position="1485"/>
        <end position="1515"/>
    </location>
</feature>
<feature type="region of interest" description="Disordered" evidence="6">
    <location>
        <begin position="1381"/>
        <end position="1431"/>
    </location>
</feature>
<feature type="compositionally biased region" description="Low complexity" evidence="6">
    <location>
        <begin position="720"/>
        <end position="729"/>
    </location>
</feature>
<feature type="compositionally biased region" description="Basic and acidic residues" evidence="6">
    <location>
        <begin position="451"/>
        <end position="465"/>
    </location>
</feature>
<dbReference type="InterPro" id="IPR036572">
    <property type="entry name" value="Doublecortin_dom_sf"/>
</dbReference>
<dbReference type="Gene3D" id="3.10.20.230">
    <property type="entry name" value="Doublecortin domain"/>
    <property type="match status" value="2"/>
</dbReference>
<sequence>MSTSPLNDAPHPDVSPGSMQTLVSRPLPLHPDPITTKRVCFYKSGDPQFTGHRMVINSRTFKTFDALLDALSKKVPLPFGVRTITTPRGTHFVHTLDDVQDGGSYLCSDQKKVKPFNLDEVHKRQVPWNTTRAVSVGRRARRELVRQIAKKNEVTTRTVKMAENTVVVRTPKRLTVYKNRDPSMKRVIVVHRRTAPNFETLMDYLSQVMQFPVVKLYTEDGRRVDGLPALIMCSGIVVAAGNEPFRIGNYNLQAPTQVQSRISESLGPTQTETLLQEKKISARTFSRSRNFSLSSERFLVEQINKSLHGNLTEHNRIKNESMETEDSQPVGSDEVETCDCMDGVEERNNPIMPTEDDIEKSFRVNEDGSMTVEMKVHLTVKQEEIIHWTTTLSRTSINSQQRAVCNSKPASSKNSLDVTNDSGKESNGPHSLDSKEINTFANKSVGFIKEGRENYGSDTSSEKPKPIFRRLPTPGPRQQRKEASVENIKTVSETEVQENSVGAYSYLERTVQGELTEGYCVVSRSSSSSTRTMSKPGRSESGEVKQKKSHSSFRSSGMAEVLQIQNNGTMGITETVVHIYESQGMCDNYYANTLVDVDNKPGYHTKALPQSKPGSTDSGPPSSSNDCDVDLARHSTSSNSQDGRKTNMLSLSSSCSTPPKKINNNPSILTNDKKQTLVGCTTEINAKKSMHPAAAMEQESDDKSIVGNKNTLKIKKSKKSTSSESSGLGKKIEVSAPGSSKDIQMMSDTLSHTGSEKKTSSAESDKHEHKAVRDKNKKIKTLDSSLKSRNLNLDIGNQRWPDKELKLKDKTIKGISHKVNKNDSDSQGPKLKKNSLDIRSPAPLIKRVQKQRSVNDVRSKSSKQKEELSESVSLPVLQSSSSSVNQYVENWLQKMEPESVPYNDETDHPEIVLRAVFHIGNDSTDGSQIKSDPEKDSVEGEDPALEHTAEERTMSHPPVQIRCEGESTEPQRPIGFCKSMPVLTVHFEEEGLVRMHKSSENLVPPDTSGTSQSTEISVRSGMKPVLQQLCLSVQSIKRVLSQTRLTPVEKEKSSSLPDFSSQVASAFGSPSRAFLSFLSLMTLRDGLSVLYKDESQDSNPNICPEALQVMQSLEKISNIKDEDELKASLTSLQSSTSSKLKQSWRDFQEQNGFGESPPLSPRLSEQEFSVEVDLEREMDDQDKQTNFSIEQLLDELNMPEDLHREISSLVEGEITYFNQTDLIKDADNTSEISDKENKNGDGSLSGSLEKAADMEEEKDHDGQVSDTTNDDITNDPKNPESQELHLIQPHSPDSETIEKDLGNEDSGIAVPNQSPEGNGSDSSKAEILEISDNNQMNAENIPERIMYEDPESENKDAKENCSPTSEQKMIDVVEEEVSELSDYQDNISESEDNITPENIEDTDIEEEDIIQNIKEPSEQSDASEPDDTDAKCLCSASETECVPFPDRELAQLNEENQYSTAENCIREQADHSDFEETISDEGLEQETKYNLSERESLHSEPSETSLPHHDTKGECRYQTLESSSQEDDLISPDADQQEYSTPEVSEGEDPDPHYNNGSPQQGSNDDNSMTPEAEYDKTQIKEEHDINEVDNESSEVCEETDPDAEPDSCTVTDPEAVDENVTEKKSCTSDSEPYKIQTLEKGRPTDKKDSSTEERNSEEDEEDYYCGLLDSHNNNVNGVQHSIAYTDTKDSLERESCSSTSKSEHQFEKEEIFGMEHGYNYLIHPTEISQELLDLINSALLSSTLTVTCDSNGNLRIEPDKCKMREIFMACQKTDDQYGQKRLPSPNTSDLSDYRPETSDSGGYQSQELFTESGEEEVERLRIFRDIIKQSTEKPKRKNHIKENGLMKSSTWMTTKHTPSTSLKSSSLASFQDAKSAIQEPLCHIRPPSDKSSLNVESVQRMALKDNVDSGDGVLIDKGRWLLKENHLIRNSPPVSMGMYGNGDTTSADTAQDNRSEDSPYLYCENQASPLAVISSSELEDMAKPPTPKCTYFNISHCSDSDPLLDDNSVNSGSSGGDARRNKELKVSPMGESSKMWAKKNGSMSSFASVEFKLPDGKVYPHEGSGSGTNISQNQDSRTVQEEESREGISLRCGQHCPIL</sequence>
<feature type="compositionally biased region" description="Polar residues" evidence="6">
    <location>
        <begin position="1555"/>
        <end position="1570"/>
    </location>
</feature>
<feature type="compositionally biased region" description="Basic and acidic residues" evidence="6">
    <location>
        <begin position="311"/>
        <end position="321"/>
    </location>
</feature>
<feature type="compositionally biased region" description="Basic and acidic residues" evidence="6">
    <location>
        <begin position="2079"/>
        <end position="2089"/>
    </location>
</feature>
<feature type="compositionally biased region" description="Polar residues" evidence="6">
    <location>
        <begin position="396"/>
        <end position="421"/>
    </location>
</feature>
<dbReference type="GO" id="GO:0035556">
    <property type="term" value="P:intracellular signal transduction"/>
    <property type="evidence" value="ECO:0007669"/>
    <property type="project" value="InterPro"/>
</dbReference>
<feature type="region of interest" description="Disordered" evidence="6">
    <location>
        <begin position="523"/>
        <end position="557"/>
    </location>
</feature>
<dbReference type="GO" id="GO:0035082">
    <property type="term" value="P:axoneme assembly"/>
    <property type="evidence" value="ECO:0007669"/>
    <property type="project" value="TreeGrafter"/>
</dbReference>
<evidence type="ECO:0000256" key="4">
    <source>
        <dbReference type="ARBA" id="ARBA00022737"/>
    </source>
</evidence>
<dbReference type="FunFam" id="3.10.20.230:FF:000006">
    <property type="entry name" value="Oxygen-regulated protein 1"/>
    <property type="match status" value="1"/>
</dbReference>
<accession>A0AAN9H9R3</accession>
<feature type="domain" description="Doublecortin" evidence="7">
    <location>
        <begin position="172"/>
        <end position="251"/>
    </location>
</feature>
<feature type="compositionally biased region" description="Acidic residues" evidence="6">
    <location>
        <begin position="1588"/>
        <end position="1606"/>
    </location>
</feature>
<feature type="compositionally biased region" description="Polar residues" evidence="6">
    <location>
        <begin position="1311"/>
        <end position="1322"/>
    </location>
</feature>
<dbReference type="GO" id="GO:0042461">
    <property type="term" value="P:photoreceptor cell development"/>
    <property type="evidence" value="ECO:0007669"/>
    <property type="project" value="TreeGrafter"/>
</dbReference>
<evidence type="ECO:0000256" key="1">
    <source>
        <dbReference type="ARBA" id="ARBA00004316"/>
    </source>
</evidence>
<evidence type="ECO:0000313" key="9">
    <source>
        <dbReference type="Proteomes" id="UP001364617"/>
    </source>
</evidence>
<dbReference type="GO" id="GO:0060041">
    <property type="term" value="P:retina development in camera-type eye"/>
    <property type="evidence" value="ECO:0007669"/>
    <property type="project" value="TreeGrafter"/>
</dbReference>
<feature type="region of interest" description="Disordered" evidence="6">
    <location>
        <begin position="1934"/>
        <end position="1958"/>
    </location>
</feature>
<feature type="compositionally biased region" description="Polar residues" evidence="6">
    <location>
        <begin position="921"/>
        <end position="930"/>
    </location>
</feature>
<feature type="compositionally biased region" description="Polar residues" evidence="6">
    <location>
        <begin position="2068"/>
        <end position="2078"/>
    </location>
</feature>
<feature type="compositionally biased region" description="Low complexity" evidence="6">
    <location>
        <begin position="611"/>
        <end position="624"/>
    </location>
</feature>
<feature type="region of interest" description="Disordered" evidence="6">
    <location>
        <begin position="311"/>
        <end position="334"/>
    </location>
</feature>
<feature type="region of interest" description="Disordered" evidence="6">
    <location>
        <begin position="1"/>
        <end position="29"/>
    </location>
</feature>
<name>A0AAN9H9R3_9TELE</name>
<feature type="compositionally biased region" description="Basic and acidic residues" evidence="6">
    <location>
        <begin position="853"/>
        <end position="868"/>
    </location>
</feature>
<feature type="region of interest" description="Disordered" evidence="6">
    <location>
        <begin position="689"/>
        <end position="783"/>
    </location>
</feature>
<feature type="compositionally biased region" description="Acidic residues" evidence="6">
    <location>
        <begin position="1475"/>
        <end position="1484"/>
    </location>
</feature>
<feature type="compositionally biased region" description="Basic and acidic residues" evidence="6">
    <location>
        <begin position="1227"/>
        <end position="1239"/>
    </location>
</feature>
<evidence type="ECO:0000313" key="8">
    <source>
        <dbReference type="EMBL" id="KAK7163154.1"/>
    </source>
</evidence>
<proteinExistence type="predicted"/>
<feature type="compositionally biased region" description="Basic and acidic residues" evidence="6">
    <location>
        <begin position="1574"/>
        <end position="1587"/>
    </location>
</feature>
<feature type="domain" description="Doublecortin" evidence="7">
    <location>
        <begin position="37"/>
        <end position="119"/>
    </location>
</feature>
<dbReference type="EMBL" id="JAYKXH010000007">
    <property type="protein sequence ID" value="KAK7163154.1"/>
    <property type="molecule type" value="Genomic_DNA"/>
</dbReference>
<dbReference type="Pfam" id="PF03607">
    <property type="entry name" value="DCX"/>
    <property type="match status" value="2"/>
</dbReference>
<dbReference type="GO" id="GO:0005930">
    <property type="term" value="C:axoneme"/>
    <property type="evidence" value="ECO:0007669"/>
    <property type="project" value="TreeGrafter"/>
</dbReference>
<comment type="subcellular location">
    <subcellularLocation>
        <location evidence="1">Cell projection</location>
    </subcellularLocation>
    <subcellularLocation>
        <location evidence="2">Cytoplasm</location>
    </subcellularLocation>
</comment>
<feature type="compositionally biased region" description="Basic and acidic residues" evidence="6">
    <location>
        <begin position="1292"/>
        <end position="1302"/>
    </location>
</feature>
<evidence type="ECO:0000256" key="5">
    <source>
        <dbReference type="ARBA" id="ARBA00023273"/>
    </source>
</evidence>
<keyword evidence="9" id="KW-1185">Reference proteome</keyword>
<dbReference type="Proteomes" id="UP001364617">
    <property type="component" value="Unassembled WGS sequence"/>
</dbReference>
<feature type="compositionally biased region" description="Acidic residues" evidence="6">
    <location>
        <begin position="1388"/>
        <end position="1409"/>
    </location>
</feature>
<evidence type="ECO:0000256" key="3">
    <source>
        <dbReference type="ARBA" id="ARBA00022490"/>
    </source>
</evidence>
<dbReference type="PANTHER" id="PTHR23005">
    <property type="entry name" value="RETINITIS PIGMENTOSA 1 PROTEIN"/>
    <property type="match status" value="1"/>
</dbReference>
<dbReference type="PROSITE" id="PS50309">
    <property type="entry name" value="DC"/>
    <property type="match status" value="2"/>
</dbReference>